<comment type="subcellular location">
    <subcellularLocation>
        <location evidence="1">Cell membrane</location>
        <topology evidence="1">Multi-pass membrane protein</topology>
    </subcellularLocation>
</comment>
<protein>
    <recommendedName>
        <fullName evidence="7">Membrane transport protein MMPL domain-containing protein</fullName>
    </recommendedName>
</protein>
<name>A0A1T4NU35_9HYPH</name>
<evidence type="ECO:0000256" key="4">
    <source>
        <dbReference type="ARBA" id="ARBA00022989"/>
    </source>
</evidence>
<dbReference type="RefSeq" id="WP_231714791.1">
    <property type="nucleotide sequence ID" value="NZ_FUWJ01000002.1"/>
</dbReference>
<proteinExistence type="predicted"/>
<feature type="transmembrane region" description="Helical" evidence="6">
    <location>
        <begin position="367"/>
        <end position="393"/>
    </location>
</feature>
<feature type="transmembrane region" description="Helical" evidence="6">
    <location>
        <begin position="20"/>
        <end position="38"/>
    </location>
</feature>
<feature type="transmembrane region" description="Helical" evidence="6">
    <location>
        <begin position="329"/>
        <end position="347"/>
    </location>
</feature>
<evidence type="ECO:0000256" key="1">
    <source>
        <dbReference type="ARBA" id="ARBA00004651"/>
    </source>
</evidence>
<dbReference type="Gene3D" id="1.20.1640.10">
    <property type="entry name" value="Multidrug efflux transporter AcrB transmembrane domain"/>
    <property type="match status" value="2"/>
</dbReference>
<dbReference type="GO" id="GO:0005886">
    <property type="term" value="C:plasma membrane"/>
    <property type="evidence" value="ECO:0007669"/>
    <property type="project" value="UniProtKB-SubCell"/>
</dbReference>
<evidence type="ECO:0000256" key="2">
    <source>
        <dbReference type="ARBA" id="ARBA00022475"/>
    </source>
</evidence>
<keyword evidence="2" id="KW-1003">Cell membrane</keyword>
<keyword evidence="9" id="KW-1185">Reference proteome</keyword>
<dbReference type="SUPFAM" id="SSF82866">
    <property type="entry name" value="Multidrug efflux transporter AcrB transmembrane domain"/>
    <property type="match status" value="2"/>
</dbReference>
<dbReference type="AlphaFoldDB" id="A0A1T4NU35"/>
<dbReference type="InterPro" id="IPR004869">
    <property type="entry name" value="MMPL_dom"/>
</dbReference>
<organism evidence="8 9">
    <name type="scientific">Enhydrobacter aerosaccus</name>
    <dbReference type="NCBI Taxonomy" id="225324"/>
    <lineage>
        <taxon>Bacteria</taxon>
        <taxon>Pseudomonadati</taxon>
        <taxon>Pseudomonadota</taxon>
        <taxon>Alphaproteobacteria</taxon>
        <taxon>Hyphomicrobiales</taxon>
        <taxon>Enhydrobacter</taxon>
    </lineage>
</organism>
<keyword evidence="5 6" id="KW-0472">Membrane</keyword>
<dbReference type="NCBIfam" id="TIGR03480">
    <property type="entry name" value="HpnN"/>
    <property type="match status" value="1"/>
</dbReference>
<dbReference type="Proteomes" id="UP000190092">
    <property type="component" value="Unassembled WGS sequence"/>
</dbReference>
<feature type="transmembrane region" description="Helical" evidence="6">
    <location>
        <begin position="405"/>
        <end position="429"/>
    </location>
</feature>
<dbReference type="STRING" id="225324.SAMN02745126_02450"/>
<feature type="transmembrane region" description="Helical" evidence="6">
    <location>
        <begin position="744"/>
        <end position="767"/>
    </location>
</feature>
<feature type="transmembrane region" description="Helical" evidence="6">
    <location>
        <begin position="806"/>
        <end position="826"/>
    </location>
</feature>
<gene>
    <name evidence="8" type="ORF">SAMN02745126_02450</name>
</gene>
<feature type="domain" description="Membrane transport protein MMPL" evidence="7">
    <location>
        <begin position="637"/>
        <end position="861"/>
    </location>
</feature>
<accession>A0A1T4NU35</accession>
<feature type="transmembrane region" description="Helical" evidence="6">
    <location>
        <begin position="456"/>
        <end position="476"/>
    </location>
</feature>
<dbReference type="EMBL" id="FUWJ01000002">
    <property type="protein sequence ID" value="SJZ82627.1"/>
    <property type="molecule type" value="Genomic_DNA"/>
</dbReference>
<dbReference type="InterPro" id="IPR017841">
    <property type="entry name" value="Hopanoid_biosynth_HpnN"/>
</dbReference>
<evidence type="ECO:0000313" key="9">
    <source>
        <dbReference type="Proteomes" id="UP000190092"/>
    </source>
</evidence>
<keyword evidence="3 6" id="KW-0812">Transmembrane</keyword>
<feature type="transmembrane region" description="Helical" evidence="6">
    <location>
        <begin position="717"/>
        <end position="737"/>
    </location>
</feature>
<evidence type="ECO:0000256" key="3">
    <source>
        <dbReference type="ARBA" id="ARBA00022692"/>
    </source>
</evidence>
<dbReference type="PANTHER" id="PTHR33406">
    <property type="entry name" value="MEMBRANE PROTEIN MJ1562-RELATED"/>
    <property type="match status" value="1"/>
</dbReference>
<dbReference type="InterPro" id="IPR050545">
    <property type="entry name" value="Mycobact_MmpL"/>
</dbReference>
<evidence type="ECO:0000256" key="5">
    <source>
        <dbReference type="ARBA" id="ARBA00023136"/>
    </source>
</evidence>
<feature type="transmembrane region" description="Helical" evidence="6">
    <location>
        <begin position="277"/>
        <end position="296"/>
    </location>
</feature>
<keyword evidence="4 6" id="KW-1133">Transmembrane helix</keyword>
<feature type="transmembrane region" description="Helical" evidence="6">
    <location>
        <begin position="301"/>
        <end position="323"/>
    </location>
</feature>
<feature type="domain" description="Membrane transport protein MMPL" evidence="7">
    <location>
        <begin position="233"/>
        <end position="429"/>
    </location>
</feature>
<evidence type="ECO:0000256" key="6">
    <source>
        <dbReference type="SAM" id="Phobius"/>
    </source>
</evidence>
<sequence length="868" mass="91778">MPTKASLIGRAVAFSTRHPFLVLLTAIGFTVAALVYTAQHFAMTADTAELISTKLKWRQRELAFEAAFPQLNNLTMVVIDGTTPELADDAAKRLAAALEQQPKSFRTVQRPDGGPFFDQNGLLLLPRDQVAATTQGLVHAKPFLATLAADPSLRGVLNALSTLLQGVKYGQASLHDIEPVAAALGQTFDKVLAGQPAFFSWRTLITGVPASPRETRHVILVQPVMDYTALEPGMAASEAIRSTAQSLGLDAAHGIIVHLTGPVPLADEEFGTLAQDAHLIMGAMVAALLGILWLAVRSVRVVLAIVLTTAIGLVITAAVGLLATGRFNLISVAFIPLFVGLGVDFSIQFSVRSLAERLVQPSREAALVAAGGGIGRALALSAAAIGFGFFAFLPTTYIGVAELGTIAGLGMIVAFVLSIVLLPALLVLLRFPAARRTEVGFTVLAPIDIFVHRRRAGVLALSALAAVVAAGLLPMVRFDFNPLDLKSPKSESMMTLQALSSDPDWTPNAINVLAPSLPKSVALARLLDGLPEVSRTVTLESFIPSQQEEKLALIHNAASQVGPALEPGTLAAPPSDEELKQVLASTAVALREAAANGKDSASLSALHLADALERLEKATPETRARAAAVVTVPLRIVLDQMRAMLKASPVTVQSLPPTLVADWITKDGRSRIQVLPQSGQEDNAALRRFAKAIQNIAPDATGSPIATSASGDSVVDAFLQAGAYSIVAIILLLAIVLRRPRDVVLTLLPVLLSGLLTFATCAAFDLPLNFTNIIALPLLFGVGVVFNIYFVMAWRSGETAMLKSSLMRAVIFSAMTTATAFGALWLSTHPGTASMGRLLMISLGWEMLVTLLFRPALLALPPSSARWF</sequence>
<evidence type="ECO:0000313" key="8">
    <source>
        <dbReference type="EMBL" id="SJZ82627.1"/>
    </source>
</evidence>
<feature type="transmembrane region" description="Helical" evidence="6">
    <location>
        <begin position="838"/>
        <end position="860"/>
    </location>
</feature>
<dbReference type="PANTHER" id="PTHR33406:SF13">
    <property type="entry name" value="MEMBRANE PROTEIN YDFJ"/>
    <property type="match status" value="1"/>
</dbReference>
<evidence type="ECO:0000259" key="7">
    <source>
        <dbReference type="Pfam" id="PF03176"/>
    </source>
</evidence>
<reference evidence="9" key="1">
    <citation type="submission" date="2017-02" db="EMBL/GenBank/DDBJ databases">
        <authorList>
            <person name="Varghese N."/>
            <person name="Submissions S."/>
        </authorList>
    </citation>
    <scope>NUCLEOTIDE SEQUENCE [LARGE SCALE GENOMIC DNA]</scope>
    <source>
        <strain evidence="9">ATCC 27094</strain>
    </source>
</reference>
<dbReference type="Pfam" id="PF03176">
    <property type="entry name" value="MMPL"/>
    <property type="match status" value="2"/>
</dbReference>
<feature type="transmembrane region" description="Helical" evidence="6">
    <location>
        <begin position="773"/>
        <end position="794"/>
    </location>
</feature>